<keyword evidence="1" id="KW-0479">Metal-binding</keyword>
<reference evidence="5 6" key="1">
    <citation type="journal article" date="2009" name="Nat. Biotechnol.">
        <title>Genome sequence of the recombinant protein production host Pichia pastoris.</title>
        <authorList>
            <person name="De Schutter K."/>
            <person name="Lin Y.C."/>
            <person name="Tiels P."/>
            <person name="Van Hecke A."/>
            <person name="Glinka S."/>
            <person name="Weber-Lehmann J."/>
            <person name="Rouze P."/>
            <person name="Van de Peer Y."/>
            <person name="Callewaert N."/>
        </authorList>
    </citation>
    <scope>NUCLEOTIDE SEQUENCE [LARGE SCALE GENOMIC DNA]</scope>
    <source>
        <strain evidence="6">GS115 / ATCC 20864</strain>
    </source>
</reference>
<dbReference type="InterPro" id="IPR002125">
    <property type="entry name" value="CMP_dCMP_dom"/>
</dbReference>
<evidence type="ECO:0000256" key="3">
    <source>
        <dbReference type="ARBA" id="ARBA00022833"/>
    </source>
</evidence>
<dbReference type="SMR" id="C4R0I6"/>
<dbReference type="HOGENOM" id="CLU_025810_8_1_1"/>
<dbReference type="PANTHER" id="PTHR11079">
    <property type="entry name" value="CYTOSINE DEAMINASE FAMILY MEMBER"/>
    <property type="match status" value="1"/>
</dbReference>
<accession>C4R0I6</accession>
<dbReference type="InParanoid" id="C4R0I6"/>
<dbReference type="RefSeq" id="XP_002491290.1">
    <property type="nucleotide sequence ID" value="XM_002491245.1"/>
</dbReference>
<feature type="domain" description="CMP/dCMP-type deaminase" evidence="4">
    <location>
        <begin position="4"/>
        <end position="125"/>
    </location>
</feature>
<dbReference type="Pfam" id="PF00383">
    <property type="entry name" value="dCMP_cyt_deam_1"/>
    <property type="match status" value="1"/>
</dbReference>
<dbReference type="GO" id="GO:0008270">
    <property type="term" value="F:zinc ion binding"/>
    <property type="evidence" value="ECO:0007669"/>
    <property type="project" value="InterPro"/>
</dbReference>
<dbReference type="PANTHER" id="PTHR11079:SF149">
    <property type="entry name" value="TRNA-SPECIFIC ADENOSINE DEAMINASE 2"/>
    <property type="match status" value="1"/>
</dbReference>
<evidence type="ECO:0000313" key="5">
    <source>
        <dbReference type="EMBL" id="CAY69010.1"/>
    </source>
</evidence>
<keyword evidence="2" id="KW-0378">Hydrolase</keyword>
<keyword evidence="3" id="KW-0862">Zinc</keyword>
<dbReference type="OMA" id="PCQMCAG"/>
<evidence type="ECO:0000313" key="6">
    <source>
        <dbReference type="Proteomes" id="UP000000314"/>
    </source>
</evidence>
<dbReference type="STRING" id="644223.C4R0I6"/>
<proteinExistence type="predicted"/>
<dbReference type="AlphaFoldDB" id="C4R0I6"/>
<dbReference type="eggNOG" id="KOG1018">
    <property type="taxonomic scope" value="Eukaryota"/>
</dbReference>
<dbReference type="SUPFAM" id="SSF53927">
    <property type="entry name" value="Cytidine deaminase-like"/>
    <property type="match status" value="1"/>
</dbReference>
<dbReference type="Gene3D" id="3.40.140.10">
    <property type="entry name" value="Cytidine Deaminase, domain 2"/>
    <property type="match status" value="1"/>
</dbReference>
<dbReference type="FunCoup" id="C4R0I6">
    <property type="interactions" value="523"/>
</dbReference>
<evidence type="ECO:0000256" key="2">
    <source>
        <dbReference type="ARBA" id="ARBA00022801"/>
    </source>
</evidence>
<dbReference type="KEGG" id="ppa:PAS_chr2-1_0388"/>
<dbReference type="EMBL" id="FN392320">
    <property type="protein sequence ID" value="CAY69010.1"/>
    <property type="molecule type" value="Genomic_DNA"/>
</dbReference>
<dbReference type="GO" id="GO:0052718">
    <property type="term" value="C:tRNA-specific adenosine-34 deaminase complex"/>
    <property type="evidence" value="ECO:0007669"/>
    <property type="project" value="EnsemblFungi"/>
</dbReference>
<protein>
    <submittedName>
        <fullName evidence="5">Subunit of tRNA-specific adenosine-34 deaminase</fullName>
    </submittedName>
</protein>
<dbReference type="Proteomes" id="UP000000314">
    <property type="component" value="Chromosome 2"/>
</dbReference>
<evidence type="ECO:0000259" key="4">
    <source>
        <dbReference type="PROSITE" id="PS51747"/>
    </source>
</evidence>
<dbReference type="GO" id="GO:0002100">
    <property type="term" value="P:tRNA wobble adenosine to inosine editing"/>
    <property type="evidence" value="ECO:0007669"/>
    <property type="project" value="EnsemblFungi"/>
</dbReference>
<dbReference type="PROSITE" id="PS00903">
    <property type="entry name" value="CYT_DCMP_DEAMINASES_1"/>
    <property type="match status" value="1"/>
</dbReference>
<name>C4R0I6_KOMPG</name>
<keyword evidence="6" id="KW-1185">Reference proteome</keyword>
<dbReference type="OrthoDB" id="1701769at2759"/>
<evidence type="ECO:0000256" key="1">
    <source>
        <dbReference type="ARBA" id="ARBA00022723"/>
    </source>
</evidence>
<dbReference type="GeneID" id="8198857"/>
<dbReference type="GO" id="GO:0005737">
    <property type="term" value="C:cytoplasm"/>
    <property type="evidence" value="ECO:0007669"/>
    <property type="project" value="TreeGrafter"/>
</dbReference>
<dbReference type="PROSITE" id="PS51747">
    <property type="entry name" value="CYT_DCMP_DEAMINASES_2"/>
    <property type="match status" value="1"/>
</dbReference>
<dbReference type="InterPro" id="IPR016192">
    <property type="entry name" value="APOBEC/CMP_deaminase_Zn-bd"/>
</dbReference>
<gene>
    <name evidence="5" type="ordered locus">PAS_chr2-1_0388</name>
</gene>
<dbReference type="GO" id="GO:0005634">
    <property type="term" value="C:nucleus"/>
    <property type="evidence" value="ECO:0007669"/>
    <property type="project" value="TreeGrafter"/>
</dbReference>
<dbReference type="CDD" id="cd01285">
    <property type="entry name" value="nucleoside_deaminase"/>
    <property type="match status" value="1"/>
</dbReference>
<dbReference type="GO" id="GO:0052717">
    <property type="term" value="F:tRNA-specific adenosine-34 deaminase activity"/>
    <property type="evidence" value="ECO:0007669"/>
    <property type="project" value="TreeGrafter"/>
</dbReference>
<organism evidence="5 6">
    <name type="scientific">Komagataella phaffii (strain GS115 / ATCC 20864)</name>
    <name type="common">Yeast</name>
    <name type="synonym">Pichia pastoris</name>
    <dbReference type="NCBI Taxonomy" id="644223"/>
    <lineage>
        <taxon>Eukaryota</taxon>
        <taxon>Fungi</taxon>
        <taxon>Dikarya</taxon>
        <taxon>Ascomycota</taxon>
        <taxon>Saccharomycotina</taxon>
        <taxon>Pichiomycetes</taxon>
        <taxon>Pichiales</taxon>
        <taxon>Pichiaceae</taxon>
        <taxon>Komagataella</taxon>
    </lineage>
</organism>
<sequence length="220" mass="25003">MGLETHFNFMKKALDAAQIALDELEVPIGCIFVYKNKIIAQGSNKTNATSCGINHAEMEAIDEIIAKYPNYKEILPFADLYVTVEPCIMCASALRQLGIRRVFFGCANDRFGGNGSVLTIHSDKLNNKLDSSIYPVYPGIYAKEAVTLLRKFYLNQNEKSPNPQTKKLRQLDMENFPRLQFEKYLTKEQFVDMYGESQLDVYVGESDEIVLQRPTKIPKI</sequence>
<dbReference type="InterPro" id="IPR016193">
    <property type="entry name" value="Cytidine_deaminase-like"/>
</dbReference>